<dbReference type="PANTHER" id="PTHR24148:SF64">
    <property type="entry name" value="HETEROKARYON INCOMPATIBILITY DOMAIN-CONTAINING PROTEIN"/>
    <property type="match status" value="1"/>
</dbReference>
<dbReference type="PANTHER" id="PTHR24148">
    <property type="entry name" value="ANKYRIN REPEAT DOMAIN-CONTAINING PROTEIN 39 HOMOLOG-RELATED"/>
    <property type="match status" value="1"/>
</dbReference>
<feature type="region of interest" description="Disordered" evidence="1">
    <location>
        <begin position="190"/>
        <end position="251"/>
    </location>
</feature>
<feature type="compositionally biased region" description="Polar residues" evidence="1">
    <location>
        <begin position="210"/>
        <end position="229"/>
    </location>
</feature>
<protein>
    <submittedName>
        <fullName evidence="2">Uncharacterized protein</fullName>
    </submittedName>
</protein>
<proteinExistence type="predicted"/>
<gene>
    <name evidence="2" type="ORF">B0H63DRAFT_546935</name>
</gene>
<evidence type="ECO:0000256" key="1">
    <source>
        <dbReference type="SAM" id="MobiDB-lite"/>
    </source>
</evidence>
<dbReference type="InterPro" id="IPR052895">
    <property type="entry name" value="HetReg/Transcr_Mod"/>
</dbReference>
<dbReference type="AlphaFoldDB" id="A0AAE0KJ77"/>
<evidence type="ECO:0000313" key="3">
    <source>
        <dbReference type="Proteomes" id="UP001285441"/>
    </source>
</evidence>
<accession>A0AAE0KJ77</accession>
<dbReference type="Proteomes" id="UP001285441">
    <property type="component" value="Unassembled WGS sequence"/>
</dbReference>
<comment type="caution">
    <text evidence="2">The sequence shown here is derived from an EMBL/GenBank/DDBJ whole genome shotgun (WGS) entry which is preliminary data.</text>
</comment>
<evidence type="ECO:0000313" key="2">
    <source>
        <dbReference type="EMBL" id="KAK3377493.1"/>
    </source>
</evidence>
<reference evidence="2" key="1">
    <citation type="journal article" date="2023" name="Mol. Phylogenet. Evol.">
        <title>Genome-scale phylogeny and comparative genomics of the fungal order Sordariales.</title>
        <authorList>
            <person name="Hensen N."/>
            <person name="Bonometti L."/>
            <person name="Westerberg I."/>
            <person name="Brannstrom I.O."/>
            <person name="Guillou S."/>
            <person name="Cros-Aarteil S."/>
            <person name="Calhoun S."/>
            <person name="Haridas S."/>
            <person name="Kuo A."/>
            <person name="Mondo S."/>
            <person name="Pangilinan J."/>
            <person name="Riley R."/>
            <person name="LaButti K."/>
            <person name="Andreopoulos B."/>
            <person name="Lipzen A."/>
            <person name="Chen C."/>
            <person name="Yan M."/>
            <person name="Daum C."/>
            <person name="Ng V."/>
            <person name="Clum A."/>
            <person name="Steindorff A."/>
            <person name="Ohm R.A."/>
            <person name="Martin F."/>
            <person name="Silar P."/>
            <person name="Natvig D.O."/>
            <person name="Lalanne C."/>
            <person name="Gautier V."/>
            <person name="Ament-Velasquez S.L."/>
            <person name="Kruys A."/>
            <person name="Hutchinson M.I."/>
            <person name="Powell A.J."/>
            <person name="Barry K."/>
            <person name="Miller A.N."/>
            <person name="Grigoriev I.V."/>
            <person name="Debuchy R."/>
            <person name="Gladieux P."/>
            <person name="Hiltunen Thoren M."/>
            <person name="Johannesson H."/>
        </authorList>
    </citation>
    <scope>NUCLEOTIDE SEQUENCE</scope>
    <source>
        <strain evidence="2">CBS 232.78</strain>
    </source>
</reference>
<dbReference type="EMBL" id="JAULSW010000006">
    <property type="protein sequence ID" value="KAK3377493.1"/>
    <property type="molecule type" value="Genomic_DNA"/>
</dbReference>
<keyword evidence="3" id="KW-1185">Reference proteome</keyword>
<reference evidence="2" key="2">
    <citation type="submission" date="2023-06" db="EMBL/GenBank/DDBJ databases">
        <authorList>
            <consortium name="Lawrence Berkeley National Laboratory"/>
            <person name="Haridas S."/>
            <person name="Hensen N."/>
            <person name="Bonometti L."/>
            <person name="Westerberg I."/>
            <person name="Brannstrom I.O."/>
            <person name="Guillou S."/>
            <person name="Cros-Aarteil S."/>
            <person name="Calhoun S."/>
            <person name="Kuo A."/>
            <person name="Mondo S."/>
            <person name="Pangilinan J."/>
            <person name="Riley R."/>
            <person name="LaButti K."/>
            <person name="Andreopoulos B."/>
            <person name="Lipzen A."/>
            <person name="Chen C."/>
            <person name="Yanf M."/>
            <person name="Daum C."/>
            <person name="Ng V."/>
            <person name="Clum A."/>
            <person name="Steindorff A."/>
            <person name="Ohm R."/>
            <person name="Martin F."/>
            <person name="Silar P."/>
            <person name="Natvig D."/>
            <person name="Lalanne C."/>
            <person name="Gautier V."/>
            <person name="Ament-velasquez S.L."/>
            <person name="Kruys A."/>
            <person name="Hutchinson M.I."/>
            <person name="Powell A.J."/>
            <person name="Barry K."/>
            <person name="Miller A.N."/>
            <person name="Grigoriev I.V."/>
            <person name="Debuchy R."/>
            <person name="Gladieux P."/>
            <person name="Thoren M.H."/>
            <person name="Johannesson H."/>
        </authorList>
    </citation>
    <scope>NUCLEOTIDE SEQUENCE</scope>
    <source>
        <strain evidence="2">CBS 232.78</strain>
    </source>
</reference>
<name>A0AAE0KJ77_9PEZI</name>
<organism evidence="2 3">
    <name type="scientific">Podospora didyma</name>
    <dbReference type="NCBI Taxonomy" id="330526"/>
    <lineage>
        <taxon>Eukaryota</taxon>
        <taxon>Fungi</taxon>
        <taxon>Dikarya</taxon>
        <taxon>Ascomycota</taxon>
        <taxon>Pezizomycotina</taxon>
        <taxon>Sordariomycetes</taxon>
        <taxon>Sordariomycetidae</taxon>
        <taxon>Sordariales</taxon>
        <taxon>Podosporaceae</taxon>
        <taxon>Podospora</taxon>
    </lineage>
</organism>
<sequence>MYSVSGKQHDPKAYGFLEALSDYRYTTLADDATDIRLLTIQPGRVFEPLKATIEHVSLLVSDTRRAEREKFLADKLAALKKTLQEGWYVALTAEERFLSHQWDKTRVIMTSWTHPASDFDSASLEPPASLVNTVEPKFEALFYTWGTNENLGFLLIDVSDLPTASKASKNTPPSKLPLGRNLYEALPHLRASDNPRTQPGLPRGRGPKQTAASTPWPRSTISTSRSNLTPEPRWHVPLPEPRSRSCTNSPRVCRRTRPSWASLEKLLGRPWFRRRRIVQEIHLANPKTAVIQCGTSRVSWAKSRTLGFNLYLNDHLPDTISYRVFGKYAIYRDLHNLPFIDLIMGLHASKCSNGRDMTYALLGPFPQALRSRIQPQYSLSVAAVFRDAFLAAAEFSGRLELFQLCYLSNRTIDGPSWLPDLVAEVPIYS</sequence>